<dbReference type="SMART" id="SM00421">
    <property type="entry name" value="HTH_LUXR"/>
    <property type="match status" value="1"/>
</dbReference>
<dbReference type="SUPFAM" id="SSF46894">
    <property type="entry name" value="C-terminal effector domain of the bipartite response regulators"/>
    <property type="match status" value="1"/>
</dbReference>
<evidence type="ECO:0000256" key="4">
    <source>
        <dbReference type="SAM" id="MobiDB-lite"/>
    </source>
</evidence>
<dbReference type="SMART" id="SM00448">
    <property type="entry name" value="REC"/>
    <property type="match status" value="1"/>
</dbReference>
<evidence type="ECO:0000313" key="8">
    <source>
        <dbReference type="Proteomes" id="UP000593765"/>
    </source>
</evidence>
<dbReference type="InterPro" id="IPR001789">
    <property type="entry name" value="Sig_transdc_resp-reg_receiver"/>
</dbReference>
<name>A0A7M2WTI3_9BACT</name>
<feature type="modified residue" description="4-aspartylphosphate" evidence="3">
    <location>
        <position position="85"/>
    </location>
</feature>
<feature type="region of interest" description="Disordered" evidence="4">
    <location>
        <begin position="1"/>
        <end position="25"/>
    </location>
</feature>
<keyword evidence="1 3" id="KW-0597">Phosphoprotein</keyword>
<dbReference type="SUPFAM" id="SSF52172">
    <property type="entry name" value="CheY-like"/>
    <property type="match status" value="1"/>
</dbReference>
<dbReference type="CDD" id="cd06170">
    <property type="entry name" value="LuxR_C_like"/>
    <property type="match status" value="1"/>
</dbReference>
<dbReference type="Proteomes" id="UP000593765">
    <property type="component" value="Chromosome"/>
</dbReference>
<dbReference type="GO" id="GO:0003677">
    <property type="term" value="F:DNA binding"/>
    <property type="evidence" value="ECO:0007669"/>
    <property type="project" value="UniProtKB-KW"/>
</dbReference>
<proteinExistence type="predicted"/>
<dbReference type="GO" id="GO:0006355">
    <property type="term" value="P:regulation of DNA-templated transcription"/>
    <property type="evidence" value="ECO:0007669"/>
    <property type="project" value="InterPro"/>
</dbReference>
<dbReference type="InterPro" id="IPR058245">
    <property type="entry name" value="NreC/VraR/RcsB-like_REC"/>
</dbReference>
<dbReference type="PROSITE" id="PS50043">
    <property type="entry name" value="HTH_LUXR_2"/>
    <property type="match status" value="1"/>
</dbReference>
<dbReference type="InterPro" id="IPR011006">
    <property type="entry name" value="CheY-like_superfamily"/>
</dbReference>
<dbReference type="InterPro" id="IPR000792">
    <property type="entry name" value="Tscrpt_reg_LuxR_C"/>
</dbReference>
<evidence type="ECO:0000256" key="3">
    <source>
        <dbReference type="PROSITE-ProRule" id="PRU00169"/>
    </source>
</evidence>
<feature type="domain" description="Response regulatory" evidence="6">
    <location>
        <begin position="34"/>
        <end position="150"/>
    </location>
</feature>
<dbReference type="PANTHER" id="PTHR43214">
    <property type="entry name" value="TWO-COMPONENT RESPONSE REGULATOR"/>
    <property type="match status" value="1"/>
</dbReference>
<dbReference type="EMBL" id="CP063458">
    <property type="protein sequence ID" value="QOV88753.1"/>
    <property type="molecule type" value="Genomic_DNA"/>
</dbReference>
<dbReference type="InterPro" id="IPR016032">
    <property type="entry name" value="Sig_transdc_resp-reg_C-effctor"/>
</dbReference>
<dbReference type="PRINTS" id="PR00038">
    <property type="entry name" value="HTHLUXR"/>
</dbReference>
<reference evidence="7 8" key="1">
    <citation type="submission" date="2020-10" db="EMBL/GenBank/DDBJ databases">
        <title>Wide distribution of Phycisphaera-like planctomycetes from WD2101 soil group in peatlands and genome analysis of the first cultivated representative.</title>
        <authorList>
            <person name="Dedysh S.N."/>
            <person name="Beletsky A.V."/>
            <person name="Ivanova A."/>
            <person name="Kulichevskaya I.S."/>
            <person name="Suzina N.E."/>
            <person name="Philippov D.A."/>
            <person name="Rakitin A.L."/>
            <person name="Mardanov A.V."/>
            <person name="Ravin N.V."/>
        </authorList>
    </citation>
    <scope>NUCLEOTIDE SEQUENCE [LARGE SCALE GENOMIC DNA]</scope>
    <source>
        <strain evidence="7 8">M1803</strain>
    </source>
</reference>
<dbReference type="Pfam" id="PF00072">
    <property type="entry name" value="Response_reg"/>
    <property type="match status" value="1"/>
</dbReference>
<dbReference type="PANTHER" id="PTHR43214:SF43">
    <property type="entry name" value="TWO-COMPONENT RESPONSE REGULATOR"/>
    <property type="match status" value="1"/>
</dbReference>
<keyword evidence="2" id="KW-0238">DNA-binding</keyword>
<gene>
    <name evidence="7" type="ORF">IPV69_21365</name>
</gene>
<accession>A0A7M2WTI3</accession>
<evidence type="ECO:0000256" key="2">
    <source>
        <dbReference type="ARBA" id="ARBA00023125"/>
    </source>
</evidence>
<evidence type="ECO:0000259" key="6">
    <source>
        <dbReference type="PROSITE" id="PS50110"/>
    </source>
</evidence>
<dbReference type="Pfam" id="PF00196">
    <property type="entry name" value="GerE"/>
    <property type="match status" value="1"/>
</dbReference>
<dbReference type="RefSeq" id="WP_206291756.1">
    <property type="nucleotide sequence ID" value="NZ_CP063458.1"/>
</dbReference>
<dbReference type="InterPro" id="IPR039420">
    <property type="entry name" value="WalR-like"/>
</dbReference>
<dbReference type="KEGG" id="hbs:IPV69_21365"/>
<sequence length="249" mass="26493">MTVSNTNKTDTPDTSTELLGASTTASPAVGRKARLLLVDDHPIVRQGLALMLSGEPDLDVVGQAEDVPGALRLTAEVSPDLVVADLSMSGLSGLDLLKEIKLKHGNLPVLMLSMHDETVQAERALRAGARGYVMKQEATGTIITAIRQVLAGHIYLSDRMSSKLLGKLAGNASLGSSSPIERLSDREFQVFTLIGQGIGPRAIAEKLGLSVKTVEAHRENIKAKLGLGSGNELIRYAMQYQMDQTAVPT</sequence>
<dbReference type="Gene3D" id="3.40.50.2300">
    <property type="match status" value="1"/>
</dbReference>
<dbReference type="GO" id="GO:0000160">
    <property type="term" value="P:phosphorelay signal transduction system"/>
    <property type="evidence" value="ECO:0007669"/>
    <property type="project" value="InterPro"/>
</dbReference>
<evidence type="ECO:0000313" key="7">
    <source>
        <dbReference type="EMBL" id="QOV88753.1"/>
    </source>
</evidence>
<dbReference type="CDD" id="cd17535">
    <property type="entry name" value="REC_NarL-like"/>
    <property type="match status" value="1"/>
</dbReference>
<keyword evidence="8" id="KW-1185">Reference proteome</keyword>
<feature type="domain" description="HTH luxR-type" evidence="5">
    <location>
        <begin position="176"/>
        <end position="241"/>
    </location>
</feature>
<dbReference type="PROSITE" id="PS50110">
    <property type="entry name" value="RESPONSE_REGULATORY"/>
    <property type="match status" value="1"/>
</dbReference>
<evidence type="ECO:0000256" key="1">
    <source>
        <dbReference type="ARBA" id="ARBA00022553"/>
    </source>
</evidence>
<evidence type="ECO:0000259" key="5">
    <source>
        <dbReference type="PROSITE" id="PS50043"/>
    </source>
</evidence>
<dbReference type="AlphaFoldDB" id="A0A7M2WTI3"/>
<organism evidence="7 8">
    <name type="scientific">Humisphaera borealis</name>
    <dbReference type="NCBI Taxonomy" id="2807512"/>
    <lineage>
        <taxon>Bacteria</taxon>
        <taxon>Pseudomonadati</taxon>
        <taxon>Planctomycetota</taxon>
        <taxon>Phycisphaerae</taxon>
        <taxon>Tepidisphaerales</taxon>
        <taxon>Tepidisphaeraceae</taxon>
        <taxon>Humisphaera</taxon>
    </lineage>
</organism>
<protein>
    <submittedName>
        <fullName evidence="7">Response regulator transcription factor</fullName>
    </submittedName>
</protein>